<keyword evidence="3" id="KW-0234">DNA repair</keyword>
<dbReference type="GO" id="GO:0007095">
    <property type="term" value="P:mitotic G2 DNA damage checkpoint signaling"/>
    <property type="evidence" value="ECO:0007669"/>
    <property type="project" value="InterPro"/>
</dbReference>
<feature type="domain" description="FHA" evidence="6">
    <location>
        <begin position="22"/>
        <end position="56"/>
    </location>
</feature>
<accession>A0A3Q3W779</accession>
<comment type="subcellular location">
    <subcellularLocation>
        <location evidence="1">Nucleus</location>
    </subcellularLocation>
</comment>
<keyword evidence="2" id="KW-0227">DNA damage</keyword>
<dbReference type="PROSITE" id="PS50006">
    <property type="entry name" value="FHA_DOMAIN"/>
    <property type="match status" value="1"/>
</dbReference>
<evidence type="ECO:0000259" key="6">
    <source>
        <dbReference type="PROSITE" id="PS50006"/>
    </source>
</evidence>
<evidence type="ECO:0000313" key="7">
    <source>
        <dbReference type="Ensembl" id="ENSMMOP00000004439.1"/>
    </source>
</evidence>
<evidence type="ECO:0000313" key="8">
    <source>
        <dbReference type="Proteomes" id="UP000261620"/>
    </source>
</evidence>
<sequence>MWILTPLQPGGETHYLRFSKEYVVGRKNCDILLSNDQSISRAHAHLTATDQVRRRL</sequence>
<name>A0A3Q3W779_MOLML</name>
<dbReference type="GO" id="GO:0030870">
    <property type="term" value="C:Mre11 complex"/>
    <property type="evidence" value="ECO:0007669"/>
    <property type="project" value="InterPro"/>
</dbReference>
<dbReference type="PANTHER" id="PTHR12162">
    <property type="entry name" value="NIBRIN-RELATED"/>
    <property type="match status" value="1"/>
</dbReference>
<dbReference type="OMA" id="YKLKPAH"/>
<dbReference type="GO" id="GO:0003684">
    <property type="term" value="F:damaged DNA binding"/>
    <property type="evidence" value="ECO:0007669"/>
    <property type="project" value="TreeGrafter"/>
</dbReference>
<dbReference type="Pfam" id="PF00498">
    <property type="entry name" value="FHA"/>
    <property type="match status" value="1"/>
</dbReference>
<organism evidence="7 8">
    <name type="scientific">Mola mola</name>
    <name type="common">Ocean sunfish</name>
    <name type="synonym">Tetraodon mola</name>
    <dbReference type="NCBI Taxonomy" id="94237"/>
    <lineage>
        <taxon>Eukaryota</taxon>
        <taxon>Metazoa</taxon>
        <taxon>Chordata</taxon>
        <taxon>Craniata</taxon>
        <taxon>Vertebrata</taxon>
        <taxon>Euteleostomi</taxon>
        <taxon>Actinopterygii</taxon>
        <taxon>Neopterygii</taxon>
        <taxon>Teleostei</taxon>
        <taxon>Neoteleostei</taxon>
        <taxon>Acanthomorphata</taxon>
        <taxon>Eupercaria</taxon>
        <taxon>Tetraodontiformes</taxon>
        <taxon>Molidae</taxon>
        <taxon>Mola</taxon>
    </lineage>
</organism>
<proteinExistence type="inferred from homology"/>
<dbReference type="Proteomes" id="UP000261620">
    <property type="component" value="Unplaced"/>
</dbReference>
<dbReference type="Ensembl" id="ENSMMOT00000004518.1">
    <property type="protein sequence ID" value="ENSMMOP00000004439.1"/>
    <property type="gene ID" value="ENSMMOG00000003539.1"/>
</dbReference>
<dbReference type="SUPFAM" id="SSF49879">
    <property type="entry name" value="SMAD/FHA domain"/>
    <property type="match status" value="1"/>
</dbReference>
<evidence type="ECO:0000256" key="5">
    <source>
        <dbReference type="ARBA" id="ARBA00044757"/>
    </source>
</evidence>
<comment type="similarity">
    <text evidence="5">Belongs to the Nibrin family.</text>
</comment>
<reference evidence="7" key="1">
    <citation type="submission" date="2025-08" db="UniProtKB">
        <authorList>
            <consortium name="Ensembl"/>
        </authorList>
    </citation>
    <scope>IDENTIFICATION</scope>
</reference>
<dbReference type="PANTHER" id="PTHR12162:SF0">
    <property type="entry name" value="NIBRIN"/>
    <property type="match status" value="1"/>
</dbReference>
<dbReference type="AlphaFoldDB" id="A0A3Q3W779"/>
<dbReference type="InterPro" id="IPR040227">
    <property type="entry name" value="Nibrin-rel"/>
</dbReference>
<dbReference type="Gene3D" id="2.60.200.20">
    <property type="match status" value="1"/>
</dbReference>
<evidence type="ECO:0000256" key="2">
    <source>
        <dbReference type="ARBA" id="ARBA00022763"/>
    </source>
</evidence>
<evidence type="ECO:0000256" key="4">
    <source>
        <dbReference type="ARBA" id="ARBA00023242"/>
    </source>
</evidence>
<dbReference type="GO" id="GO:0000724">
    <property type="term" value="P:double-strand break repair via homologous recombination"/>
    <property type="evidence" value="ECO:0007669"/>
    <property type="project" value="TreeGrafter"/>
</dbReference>
<dbReference type="InterPro" id="IPR008984">
    <property type="entry name" value="SMAD_FHA_dom_sf"/>
</dbReference>
<keyword evidence="8" id="KW-1185">Reference proteome</keyword>
<evidence type="ECO:0000256" key="3">
    <source>
        <dbReference type="ARBA" id="ARBA00023204"/>
    </source>
</evidence>
<keyword evidence="4" id="KW-0539">Nucleus</keyword>
<protein>
    <recommendedName>
        <fullName evidence="6">FHA domain-containing protein</fullName>
    </recommendedName>
</protein>
<dbReference type="CDD" id="cd22667">
    <property type="entry name" value="FHA_NBN"/>
    <property type="match status" value="1"/>
</dbReference>
<dbReference type="InterPro" id="IPR000253">
    <property type="entry name" value="FHA_dom"/>
</dbReference>
<reference evidence="7" key="2">
    <citation type="submission" date="2025-09" db="UniProtKB">
        <authorList>
            <consortium name="Ensembl"/>
        </authorList>
    </citation>
    <scope>IDENTIFICATION</scope>
</reference>
<evidence type="ECO:0000256" key="1">
    <source>
        <dbReference type="ARBA" id="ARBA00004123"/>
    </source>
</evidence>
<dbReference type="STRING" id="94237.ENSMMOP00000004439"/>